<dbReference type="PANTHER" id="PTHR31394:SF1">
    <property type="entry name" value="TRANSMEMBRANE PROTEIN 199"/>
    <property type="match status" value="1"/>
</dbReference>
<dbReference type="InterPro" id="IPR021013">
    <property type="entry name" value="ATPase_Vma12"/>
</dbReference>
<evidence type="ECO:0000256" key="1">
    <source>
        <dbReference type="ARBA" id="ARBA00004477"/>
    </source>
</evidence>
<dbReference type="FunCoup" id="A0A1D8PFF4">
    <property type="interactions" value="66"/>
</dbReference>
<evidence type="ECO:0000256" key="2">
    <source>
        <dbReference type="ARBA" id="ARBA00022692"/>
    </source>
</evidence>
<reference evidence="8 9" key="2">
    <citation type="journal article" date="2007" name="Genome Biol.">
        <title>Assembly of the Candida albicans genome into sixteen supercontigs aligned on the eight chromosomes.</title>
        <authorList>
            <person name="van het Hoog M."/>
            <person name="Rast T.J."/>
            <person name="Martchenko M."/>
            <person name="Grindle S."/>
            <person name="Dignard D."/>
            <person name="Hogues H."/>
            <person name="Cuomo C."/>
            <person name="Berriman M."/>
            <person name="Scherer S."/>
            <person name="Magee B.B."/>
            <person name="Whiteway M."/>
            <person name="Chibana H."/>
            <person name="Nantel A."/>
            <person name="Magee P.T."/>
        </authorList>
    </citation>
    <scope>GENOME REANNOTATION</scope>
    <source>
        <strain evidence="9">SC5314 / ATCC MYA-2876</strain>
    </source>
</reference>
<organism evidence="8 9">
    <name type="scientific">Candida albicans (strain SC5314 / ATCC MYA-2876)</name>
    <name type="common">Yeast</name>
    <dbReference type="NCBI Taxonomy" id="237561"/>
    <lineage>
        <taxon>Eukaryota</taxon>
        <taxon>Fungi</taxon>
        <taxon>Dikarya</taxon>
        <taxon>Ascomycota</taxon>
        <taxon>Saccharomycotina</taxon>
        <taxon>Pichiomycetes</taxon>
        <taxon>Debaryomycetaceae</taxon>
        <taxon>Candida/Lodderomyces clade</taxon>
        <taxon>Candida</taxon>
    </lineage>
</organism>
<reference evidence="8 9" key="3">
    <citation type="journal article" date="2013" name="Genome Biol.">
        <title>Assembly of a phased diploid Candida albicans genome facilitates allele-specific measurements and provides a simple model for repeat and indel structure.</title>
        <authorList>
            <person name="Muzzey D."/>
            <person name="Schwartz K."/>
            <person name="Weissman J.S."/>
            <person name="Sherlock G."/>
        </authorList>
    </citation>
    <scope>NUCLEOTIDE SEQUENCE [LARGE SCALE GENOMIC DNA]</scope>
    <source>
        <strain evidence="9">SC5314 / ATCC MYA-2876</strain>
    </source>
</reference>
<dbReference type="KEGG" id="cal:CAALFM_C112260WA"/>
<keyword evidence="4 6" id="KW-1133">Transmembrane helix</keyword>
<keyword evidence="5 6" id="KW-0472">Membrane</keyword>
<dbReference type="PHI-base" id="PHI:8904"/>
<evidence type="ECO:0000313" key="8">
    <source>
        <dbReference type="EMBL" id="AOW26845.1"/>
    </source>
</evidence>
<dbReference type="VEuPathDB" id="FungiDB:C1_12260W_A"/>
<dbReference type="OMA" id="WYWTGSS"/>
<proteinExistence type="predicted"/>
<dbReference type="RefSeq" id="XP_716306.2">
    <property type="nucleotide sequence ID" value="XM_711213.2"/>
</dbReference>
<dbReference type="GO" id="GO:0005789">
    <property type="term" value="C:endoplasmic reticulum membrane"/>
    <property type="evidence" value="ECO:0007669"/>
    <property type="project" value="UniProtKB-SubCell"/>
</dbReference>
<gene>
    <name evidence="7 8" type="primary">VPH2</name>
    <name evidence="8" type="ordered locus">CAALFM_C112260WA</name>
    <name evidence="7" type="ordered locus">orf19.12701</name>
</gene>
<evidence type="ECO:0000256" key="3">
    <source>
        <dbReference type="ARBA" id="ARBA00022824"/>
    </source>
</evidence>
<dbReference type="GO" id="GO:0012505">
    <property type="term" value="C:endomembrane system"/>
    <property type="evidence" value="ECO:0000318"/>
    <property type="project" value="GO_Central"/>
</dbReference>
<dbReference type="eggNOG" id="ENOG502RZXR">
    <property type="taxonomic scope" value="Eukaryota"/>
</dbReference>
<dbReference type="PANTHER" id="PTHR31394">
    <property type="entry name" value="TRANSMEMBRANE PROTEIN 199"/>
    <property type="match status" value="1"/>
</dbReference>
<keyword evidence="9" id="KW-1185">Reference proteome</keyword>
<evidence type="ECO:0000256" key="4">
    <source>
        <dbReference type="ARBA" id="ARBA00022989"/>
    </source>
</evidence>
<dbReference type="EMBL" id="CP017623">
    <property type="protein sequence ID" value="AOW26845.1"/>
    <property type="molecule type" value="Genomic_DNA"/>
</dbReference>
<evidence type="ECO:0000256" key="5">
    <source>
        <dbReference type="ARBA" id="ARBA00023136"/>
    </source>
</evidence>
<accession>A0A1D8PFF4</accession>
<name>A0A1D8PFF4_CANAL</name>
<keyword evidence="2 6" id="KW-0812">Transmembrane</keyword>
<dbReference type="GeneID" id="3642021"/>
<evidence type="ECO:0000313" key="9">
    <source>
        <dbReference type="Proteomes" id="UP000000559"/>
    </source>
</evidence>
<protein>
    <submittedName>
        <fullName evidence="8">Vph2p</fullName>
    </submittedName>
</protein>
<feature type="transmembrane region" description="Helical" evidence="6">
    <location>
        <begin position="130"/>
        <end position="151"/>
    </location>
</feature>
<dbReference type="GO" id="GO:0070072">
    <property type="term" value="P:vacuolar proton-transporting V-type ATPase complex assembly"/>
    <property type="evidence" value="ECO:0000315"/>
    <property type="project" value="CGD"/>
</dbReference>
<comment type="subcellular location">
    <subcellularLocation>
        <location evidence="1">Endoplasmic reticulum membrane</location>
        <topology evidence="1">Multi-pass membrane protein</topology>
    </subcellularLocation>
</comment>
<evidence type="ECO:0000256" key="6">
    <source>
        <dbReference type="SAM" id="Phobius"/>
    </source>
</evidence>
<dbReference type="CGD" id="CAL0000185428">
    <property type="gene designation" value="VPH2"/>
</dbReference>
<dbReference type="Pfam" id="PF11712">
    <property type="entry name" value="Vma12"/>
    <property type="match status" value="1"/>
</dbReference>
<dbReference type="AlphaFoldDB" id="A0A1D8PFF4"/>
<dbReference type="Proteomes" id="UP000000559">
    <property type="component" value="Chromosome 1"/>
</dbReference>
<keyword evidence="3" id="KW-0256">Endoplasmic reticulum</keyword>
<dbReference type="GO" id="GO:0007035">
    <property type="term" value="P:vacuolar acidification"/>
    <property type="evidence" value="ECO:0007669"/>
    <property type="project" value="EnsemblFungi"/>
</dbReference>
<reference evidence="8 9" key="1">
    <citation type="journal article" date="2004" name="Proc. Natl. Acad. Sci. U.S.A.">
        <title>The diploid genome sequence of Candida albicans.</title>
        <authorList>
            <person name="Jones T."/>
            <person name="Federspiel N.A."/>
            <person name="Chibana H."/>
            <person name="Dungan J."/>
            <person name="Kalman S."/>
            <person name="Magee B.B."/>
            <person name="Newport G."/>
            <person name="Thorstenson Y.R."/>
            <person name="Agabian N."/>
            <person name="Magee P.T."/>
            <person name="Davis R.W."/>
            <person name="Scherer S."/>
        </authorList>
    </citation>
    <scope>NUCLEOTIDE SEQUENCE [LARGE SCALE GENOMIC DNA]</scope>
    <source>
        <strain evidence="9">SC5314 / ATCC MYA-2876</strain>
    </source>
</reference>
<dbReference type="STRING" id="237561.A0A1D8PFF4"/>
<dbReference type="InParanoid" id="A0A1D8PFF4"/>
<dbReference type="GO" id="GO:1990871">
    <property type="term" value="C:Vma12-Vma22 assembly complex"/>
    <property type="evidence" value="ECO:0007669"/>
    <property type="project" value="EnsemblFungi"/>
</dbReference>
<feature type="transmembrane region" description="Helical" evidence="6">
    <location>
        <begin position="163"/>
        <end position="184"/>
    </location>
</feature>
<dbReference type="OrthoDB" id="19981at2759"/>
<sequence length="213" mass="24800">MTSFKLTPTLKETINASSLTKDQKQKLLSHSHLTHADLIKFYQTCHPTSTLLQLIQQTKLYIPPYKTYIQPKTSEFIKTMEKLRLEAKEQEYRRLINPTPQYSTLYDKKLEDYDLAPTPQQASKELKNQLTTIINVFISVGSVSYAIWYWTETSWGLPVSYRALLSVFFGLLVLVAEVVVYMGYINKIEDARDKERKKKEVKKVVRSINLKLD</sequence>
<evidence type="ECO:0000313" key="7">
    <source>
        <dbReference type="CGD" id="CAL0000185428"/>
    </source>
</evidence>